<protein>
    <recommendedName>
        <fullName evidence="10">Protein jagunal homolog</fullName>
    </recommendedName>
</protein>
<dbReference type="EnsemblMetazoa" id="CJA13811.2">
    <property type="protein sequence ID" value="CJA13811.2"/>
    <property type="gene ID" value="WBGene00133015"/>
</dbReference>
<dbReference type="InParanoid" id="H2WDA9"/>
<evidence type="ECO:0000256" key="6">
    <source>
        <dbReference type="ARBA" id="ARBA00023136"/>
    </source>
</evidence>
<sequence>MWMKVGSEFLRIYLDWKNEFFVRLDMPSAYPWEYIWCFSFIPMLLCLYSFQRNTLTYLHYAYYSEFLVGIFPCMIGLGGQLPELLEYVNDMESSNTPTFKGTFPMVIIWYIFFAVALQIHGFSMYFMHNLAAAWAPVKKIE</sequence>
<keyword evidence="3 7" id="KW-0812">Transmembrane</keyword>
<dbReference type="STRING" id="281687.H2WDA9"/>
<comment type="similarity">
    <text evidence="2">Belongs to the jagunal family.</text>
</comment>
<keyword evidence="4" id="KW-0256">Endoplasmic reticulum</keyword>
<evidence type="ECO:0000256" key="2">
    <source>
        <dbReference type="ARBA" id="ARBA00008462"/>
    </source>
</evidence>
<dbReference type="InterPro" id="IPR009787">
    <property type="entry name" value="Jagunal"/>
</dbReference>
<evidence type="ECO:0008006" key="10">
    <source>
        <dbReference type="Google" id="ProtNLM"/>
    </source>
</evidence>
<evidence type="ECO:0000256" key="4">
    <source>
        <dbReference type="ARBA" id="ARBA00022824"/>
    </source>
</evidence>
<dbReference type="Pfam" id="PF07086">
    <property type="entry name" value="Jagunal"/>
    <property type="match status" value="1"/>
</dbReference>
<dbReference type="AlphaFoldDB" id="H2WDA9"/>
<dbReference type="Proteomes" id="UP000005237">
    <property type="component" value="Unassembled WGS sequence"/>
</dbReference>
<organism evidence="8 9">
    <name type="scientific">Caenorhabditis japonica</name>
    <dbReference type="NCBI Taxonomy" id="281687"/>
    <lineage>
        <taxon>Eukaryota</taxon>
        <taxon>Metazoa</taxon>
        <taxon>Ecdysozoa</taxon>
        <taxon>Nematoda</taxon>
        <taxon>Chromadorea</taxon>
        <taxon>Rhabditida</taxon>
        <taxon>Rhabditina</taxon>
        <taxon>Rhabditomorpha</taxon>
        <taxon>Rhabditoidea</taxon>
        <taxon>Rhabditidae</taxon>
        <taxon>Peloderinae</taxon>
        <taxon>Caenorhabditis</taxon>
    </lineage>
</organism>
<dbReference type="PANTHER" id="PTHR20955:SF1">
    <property type="entry name" value="PROTEIN JAGUNAL HOMOLOG 1"/>
    <property type="match status" value="1"/>
</dbReference>
<evidence type="ECO:0000256" key="5">
    <source>
        <dbReference type="ARBA" id="ARBA00022989"/>
    </source>
</evidence>
<dbReference type="FunCoup" id="H2WDA9">
    <property type="interactions" value="2194"/>
</dbReference>
<dbReference type="HOGENOM" id="CLU_121621_0_0_1"/>
<evidence type="ECO:0000313" key="8">
    <source>
        <dbReference type="EnsemblMetazoa" id="CJA13811.1"/>
    </source>
</evidence>
<dbReference type="EnsemblMetazoa" id="CJA13811.1">
    <property type="protein sequence ID" value="CJA13811.1"/>
    <property type="gene ID" value="WBGene00133015"/>
</dbReference>
<evidence type="ECO:0000313" key="9">
    <source>
        <dbReference type="Proteomes" id="UP000005237"/>
    </source>
</evidence>
<feature type="transmembrane region" description="Helical" evidence="7">
    <location>
        <begin position="29"/>
        <end position="48"/>
    </location>
</feature>
<feature type="transmembrane region" description="Helical" evidence="7">
    <location>
        <begin position="101"/>
        <end position="119"/>
    </location>
</feature>
<evidence type="ECO:0000256" key="1">
    <source>
        <dbReference type="ARBA" id="ARBA00004477"/>
    </source>
</evidence>
<proteinExistence type="inferred from homology"/>
<comment type="subcellular location">
    <subcellularLocation>
        <location evidence="1">Endoplasmic reticulum membrane</location>
        <topology evidence="1">Multi-pass membrane protein</topology>
    </subcellularLocation>
</comment>
<keyword evidence="9" id="KW-1185">Reference proteome</keyword>
<keyword evidence="6 7" id="KW-0472">Membrane</keyword>
<accession>H2WDA9</accession>
<evidence type="ECO:0000256" key="3">
    <source>
        <dbReference type="ARBA" id="ARBA00022692"/>
    </source>
</evidence>
<dbReference type="eggNOG" id="KOG4054">
    <property type="taxonomic scope" value="Eukaryota"/>
</dbReference>
<keyword evidence="5 7" id="KW-1133">Transmembrane helix</keyword>
<name>H2WDA9_CAEJA</name>
<feature type="transmembrane region" description="Helical" evidence="7">
    <location>
        <begin position="60"/>
        <end position="81"/>
    </location>
</feature>
<evidence type="ECO:0000256" key="7">
    <source>
        <dbReference type="SAM" id="Phobius"/>
    </source>
</evidence>
<reference evidence="9" key="1">
    <citation type="submission" date="2010-08" db="EMBL/GenBank/DDBJ databases">
        <authorList>
            <consortium name="Caenorhabditis japonica Sequencing Consortium"/>
            <person name="Wilson R.K."/>
        </authorList>
    </citation>
    <scope>NUCLEOTIDE SEQUENCE [LARGE SCALE GENOMIC DNA]</scope>
    <source>
        <strain evidence="9">DF5081</strain>
    </source>
</reference>
<dbReference type="GO" id="GO:0005789">
    <property type="term" value="C:endoplasmic reticulum membrane"/>
    <property type="evidence" value="ECO:0007669"/>
    <property type="project" value="UniProtKB-SubCell"/>
</dbReference>
<dbReference type="GO" id="GO:0016192">
    <property type="term" value="P:vesicle-mediated transport"/>
    <property type="evidence" value="ECO:0007669"/>
    <property type="project" value="TreeGrafter"/>
</dbReference>
<dbReference type="GO" id="GO:0007029">
    <property type="term" value="P:endoplasmic reticulum organization"/>
    <property type="evidence" value="ECO:0007669"/>
    <property type="project" value="InterPro"/>
</dbReference>
<reference evidence="8" key="2">
    <citation type="submission" date="2012-11" db="UniProtKB">
        <authorList>
            <consortium name="EnsemblMetazoa"/>
        </authorList>
    </citation>
    <scope>IDENTIFICATION</scope>
    <source>
        <strain evidence="8">DF5081</strain>
    </source>
</reference>
<dbReference type="PANTHER" id="PTHR20955">
    <property type="entry name" value="PROTEIN JAGUNAL HOMOLOG 1"/>
    <property type="match status" value="1"/>
</dbReference>